<feature type="active site" evidence="5">
    <location>
        <position position="14"/>
    </location>
</feature>
<evidence type="ECO:0000259" key="6">
    <source>
        <dbReference type="SMART" id="SM00226"/>
    </source>
</evidence>
<evidence type="ECO:0000256" key="2">
    <source>
        <dbReference type="ARBA" id="ARBA00013064"/>
    </source>
</evidence>
<feature type="active site" description="Nucleophile" evidence="5">
    <location>
        <position position="8"/>
    </location>
</feature>
<keyword evidence="3" id="KW-0378">Hydrolase</keyword>
<evidence type="ECO:0000256" key="3">
    <source>
        <dbReference type="ARBA" id="ARBA00022801"/>
    </source>
</evidence>
<keyword evidence="4" id="KW-0904">Protein phosphatase</keyword>
<dbReference type="RefSeq" id="WP_115866244.1">
    <property type="nucleotide sequence ID" value="NZ_QREG01000001.1"/>
</dbReference>
<evidence type="ECO:0000313" key="8">
    <source>
        <dbReference type="Proteomes" id="UP000256779"/>
    </source>
</evidence>
<evidence type="ECO:0000256" key="4">
    <source>
        <dbReference type="ARBA" id="ARBA00022912"/>
    </source>
</evidence>
<dbReference type="AlphaFoldDB" id="A0A3D9LI81"/>
<dbReference type="InterPro" id="IPR017867">
    <property type="entry name" value="Tyr_phospatase_low_mol_wt"/>
</dbReference>
<evidence type="ECO:0000313" key="7">
    <source>
        <dbReference type="EMBL" id="REE05739.1"/>
    </source>
</evidence>
<dbReference type="SMART" id="SM00226">
    <property type="entry name" value="LMWPc"/>
    <property type="match status" value="1"/>
</dbReference>
<dbReference type="OrthoDB" id="9784339at2"/>
<dbReference type="InterPro" id="IPR023485">
    <property type="entry name" value="Ptyr_pPase"/>
</dbReference>
<reference evidence="7 8" key="1">
    <citation type="submission" date="2018-07" db="EMBL/GenBank/DDBJ databases">
        <title>Genomic Encyclopedia of Type Strains, Phase IV (KMG-IV): sequencing the most valuable type-strain genomes for metagenomic binning, comparative biology and taxonomic classification.</title>
        <authorList>
            <person name="Goeker M."/>
        </authorList>
    </citation>
    <scope>NUCLEOTIDE SEQUENCE [LARGE SCALE GENOMIC DNA]</scope>
    <source>
        <strain evidence="7 8">DSM 4134</strain>
    </source>
</reference>
<dbReference type="SUPFAM" id="SSF52788">
    <property type="entry name" value="Phosphotyrosine protein phosphatases I"/>
    <property type="match status" value="1"/>
</dbReference>
<keyword evidence="8" id="KW-1185">Reference proteome</keyword>
<dbReference type="CDD" id="cd16343">
    <property type="entry name" value="LMWPTP"/>
    <property type="match status" value="1"/>
</dbReference>
<dbReference type="EMBL" id="QREG01000001">
    <property type="protein sequence ID" value="REE05739.1"/>
    <property type="molecule type" value="Genomic_DNA"/>
</dbReference>
<dbReference type="InterPro" id="IPR036196">
    <property type="entry name" value="Ptyr_pPase_sf"/>
</dbReference>
<evidence type="ECO:0000256" key="1">
    <source>
        <dbReference type="ARBA" id="ARBA00011063"/>
    </source>
</evidence>
<evidence type="ECO:0000256" key="5">
    <source>
        <dbReference type="PIRSR" id="PIRSR617867-1"/>
    </source>
</evidence>
<dbReference type="PRINTS" id="PR00719">
    <property type="entry name" value="LMWPTPASE"/>
</dbReference>
<dbReference type="GO" id="GO:0004725">
    <property type="term" value="F:protein tyrosine phosphatase activity"/>
    <property type="evidence" value="ECO:0007669"/>
    <property type="project" value="UniProtKB-EC"/>
</dbReference>
<dbReference type="Proteomes" id="UP000256779">
    <property type="component" value="Unassembled WGS sequence"/>
</dbReference>
<feature type="active site" description="Proton donor" evidence="5">
    <location>
        <position position="123"/>
    </location>
</feature>
<organism evidence="7 8">
    <name type="scientific">Marinoscillum furvescens DSM 4134</name>
    <dbReference type="NCBI Taxonomy" id="1122208"/>
    <lineage>
        <taxon>Bacteria</taxon>
        <taxon>Pseudomonadati</taxon>
        <taxon>Bacteroidota</taxon>
        <taxon>Cytophagia</taxon>
        <taxon>Cytophagales</taxon>
        <taxon>Reichenbachiellaceae</taxon>
        <taxon>Marinoscillum</taxon>
    </lineage>
</organism>
<accession>A0A3D9LI81</accession>
<feature type="domain" description="Phosphotyrosine protein phosphatase I" evidence="6">
    <location>
        <begin position="2"/>
        <end position="149"/>
    </location>
</feature>
<proteinExistence type="inferred from homology"/>
<sequence>MIKVLFVCLGNICRSPLAEAICKHKVSERGLSAHIEVDSAGTANYHIGADPDERSIEVAVKHGIPIAHKGRQFHFSDGEHFQYILAMDASNHRNIIHELADKHEGLYLMRDFDPKGKGMDVPDPYYGGKDGFEEVYQMLDRSIDAFLNYVVKEHKLDG</sequence>
<comment type="similarity">
    <text evidence="1">Belongs to the low molecular weight phosphotyrosine protein phosphatase family.</text>
</comment>
<protein>
    <recommendedName>
        <fullName evidence="2">protein-tyrosine-phosphatase</fullName>
        <ecNumber evidence="2">3.1.3.48</ecNumber>
    </recommendedName>
</protein>
<name>A0A3D9LI81_MARFU</name>
<gene>
    <name evidence="7" type="ORF">C7460_101258</name>
</gene>
<dbReference type="InterPro" id="IPR050438">
    <property type="entry name" value="LMW_PTPase"/>
</dbReference>
<comment type="caution">
    <text evidence="7">The sequence shown here is derived from an EMBL/GenBank/DDBJ whole genome shotgun (WGS) entry which is preliminary data.</text>
</comment>
<dbReference type="Pfam" id="PF01451">
    <property type="entry name" value="LMWPc"/>
    <property type="match status" value="1"/>
</dbReference>
<dbReference type="PANTHER" id="PTHR11717">
    <property type="entry name" value="LOW MOLECULAR WEIGHT PROTEIN TYROSINE PHOSPHATASE"/>
    <property type="match status" value="1"/>
</dbReference>
<dbReference type="EC" id="3.1.3.48" evidence="2"/>
<dbReference type="Gene3D" id="3.40.50.2300">
    <property type="match status" value="1"/>
</dbReference>
<dbReference type="PANTHER" id="PTHR11717:SF7">
    <property type="entry name" value="LOW MOLECULAR WEIGHT PHOSPHOTYROSINE PROTEIN PHOSPHATASE"/>
    <property type="match status" value="1"/>
</dbReference>